<dbReference type="RefSeq" id="XP_029714332.1">
    <property type="nucleotide sequence ID" value="XM_029858472.2"/>
</dbReference>
<reference evidence="2" key="1">
    <citation type="journal article" date="2015" name="Proc. Natl. Acad. Sci. U.S.A.">
        <title>Genome sequence of the Asian Tiger mosquito, Aedes albopictus, reveals insights into its biology, genetics, and evolution.</title>
        <authorList>
            <person name="Chen X.G."/>
            <person name="Jiang X."/>
            <person name="Gu J."/>
            <person name="Xu M."/>
            <person name="Wu Y."/>
            <person name="Deng Y."/>
            <person name="Zhang C."/>
            <person name="Bonizzoni M."/>
            <person name="Dermauw W."/>
            <person name="Vontas J."/>
            <person name="Armbruster P."/>
            <person name="Huang X."/>
            <person name="Yang Y."/>
            <person name="Zhang H."/>
            <person name="He W."/>
            <person name="Peng H."/>
            <person name="Liu Y."/>
            <person name="Wu K."/>
            <person name="Chen J."/>
            <person name="Lirakis M."/>
            <person name="Topalis P."/>
            <person name="Van Leeuwen T."/>
            <person name="Hall A.B."/>
            <person name="Jiang X."/>
            <person name="Thorpe C."/>
            <person name="Mueller R.L."/>
            <person name="Sun C."/>
            <person name="Waterhouse R.M."/>
            <person name="Yan G."/>
            <person name="Tu Z.J."/>
            <person name="Fang X."/>
            <person name="James A.A."/>
        </authorList>
    </citation>
    <scope>NUCLEOTIDE SEQUENCE [LARGE SCALE GENOMIC DNA]</scope>
    <source>
        <strain evidence="2">Foshan</strain>
    </source>
</reference>
<sequence>MKLWYESIWEQFRDDRDRRISDRFGKFSHIAQATIPSDSDIAAPERSQSVDSEDCVIIEVPIPIVNLCTPDRVATPPPLGKRFQRRLPPRLTSMDNEDYVFMGVPDDIIDLCSPNENVTLQNDPGVELCSQYEVFSDQERRARRWSSDNIPDLECSNCYQQDGHMRKKHLICKICFKRH</sequence>
<organism evidence="1 2">
    <name type="scientific">Aedes albopictus</name>
    <name type="common">Asian tiger mosquito</name>
    <name type="synonym">Stegomyia albopicta</name>
    <dbReference type="NCBI Taxonomy" id="7160"/>
    <lineage>
        <taxon>Eukaryota</taxon>
        <taxon>Metazoa</taxon>
        <taxon>Ecdysozoa</taxon>
        <taxon>Arthropoda</taxon>
        <taxon>Hexapoda</taxon>
        <taxon>Insecta</taxon>
        <taxon>Pterygota</taxon>
        <taxon>Neoptera</taxon>
        <taxon>Endopterygota</taxon>
        <taxon>Diptera</taxon>
        <taxon>Nematocera</taxon>
        <taxon>Culicoidea</taxon>
        <taxon>Culicidae</taxon>
        <taxon>Culicinae</taxon>
        <taxon>Aedini</taxon>
        <taxon>Aedes</taxon>
        <taxon>Stegomyia</taxon>
    </lineage>
</organism>
<reference evidence="1" key="2">
    <citation type="submission" date="2025-05" db="UniProtKB">
        <authorList>
            <consortium name="EnsemblMetazoa"/>
        </authorList>
    </citation>
    <scope>IDENTIFICATION</scope>
    <source>
        <strain evidence="1">Foshan</strain>
    </source>
</reference>
<accession>A0ABM1Z1Q2</accession>
<dbReference type="EnsemblMetazoa" id="AALFPA23_014149.R20562">
    <property type="protein sequence ID" value="AALFPA23_014149.P20562"/>
    <property type="gene ID" value="AALFPA23_014149"/>
</dbReference>
<name>A0ABM1Z1Q2_AEDAL</name>
<dbReference type="Proteomes" id="UP000069940">
    <property type="component" value="Unassembled WGS sequence"/>
</dbReference>
<keyword evidence="2" id="KW-1185">Reference proteome</keyword>
<dbReference type="GeneID" id="115258383"/>
<evidence type="ECO:0000313" key="2">
    <source>
        <dbReference type="Proteomes" id="UP000069940"/>
    </source>
</evidence>
<evidence type="ECO:0000313" key="1">
    <source>
        <dbReference type="EnsemblMetazoa" id="AALFPA23_014149.P20562"/>
    </source>
</evidence>
<protein>
    <submittedName>
        <fullName evidence="1">Uncharacterized protein</fullName>
    </submittedName>
</protein>
<proteinExistence type="predicted"/>